<dbReference type="Proteomes" id="UP000198781">
    <property type="component" value="Unassembled WGS sequence"/>
</dbReference>
<sequence>MSNVPTPITRRERSATGPDSTLQPSTPAAPSALGAHSAPAAGPVSVIIVPGWRDSGPGHWQSLWAERVPGAQRVVQDDWVTPSRLSWVSALERLVLAAPHPVVLVAHSLGCITATHMGDEAAARVRGALLVAPADPERRAVLSDFAPVPYAALPYRSILVASSNDPYCPIRLAGAYARAWGSEFVRLPQAGHVNVESGHGEWPLGWALLHSLVDGAEWGLGQGGAEVRSAA</sequence>
<keyword evidence="3" id="KW-1185">Reference proteome</keyword>
<reference evidence="2 3" key="1">
    <citation type="submission" date="2016-10" db="EMBL/GenBank/DDBJ databases">
        <authorList>
            <person name="de Groot N.N."/>
        </authorList>
    </citation>
    <scope>NUCLEOTIDE SEQUENCE [LARGE SCALE GENOMIC DNA]</scope>
    <source>
        <strain evidence="2 3">DSM 16619</strain>
    </source>
</reference>
<feature type="compositionally biased region" description="Polar residues" evidence="1">
    <location>
        <begin position="17"/>
        <end position="28"/>
    </location>
</feature>
<dbReference type="InterPro" id="IPR010662">
    <property type="entry name" value="RBBP9/YdeN"/>
</dbReference>
<dbReference type="EMBL" id="FMZC01000001">
    <property type="protein sequence ID" value="SDC05878.1"/>
    <property type="molecule type" value="Genomic_DNA"/>
</dbReference>
<dbReference type="AlphaFoldDB" id="A0A1G6IHB7"/>
<proteinExistence type="predicted"/>
<dbReference type="RefSeq" id="WP_092739368.1">
    <property type="nucleotide sequence ID" value="NZ_FMZC01000001.1"/>
</dbReference>
<accession>A0A1G6IHB7</accession>
<dbReference type="SUPFAM" id="SSF53474">
    <property type="entry name" value="alpha/beta-Hydrolases"/>
    <property type="match status" value="1"/>
</dbReference>
<evidence type="ECO:0000256" key="1">
    <source>
        <dbReference type="SAM" id="MobiDB-lite"/>
    </source>
</evidence>
<feature type="region of interest" description="Disordered" evidence="1">
    <location>
        <begin position="1"/>
        <end position="37"/>
    </location>
</feature>
<name>A0A1G6IHB7_9BURK</name>
<gene>
    <name evidence="2" type="ORF">SAMN05192589_101169</name>
</gene>
<organism evidence="2 3">
    <name type="scientific">Paracidovorax valerianellae</name>
    <dbReference type="NCBI Taxonomy" id="187868"/>
    <lineage>
        <taxon>Bacteria</taxon>
        <taxon>Pseudomonadati</taxon>
        <taxon>Pseudomonadota</taxon>
        <taxon>Betaproteobacteria</taxon>
        <taxon>Burkholderiales</taxon>
        <taxon>Comamonadaceae</taxon>
        <taxon>Paracidovorax</taxon>
    </lineage>
</organism>
<evidence type="ECO:0000313" key="2">
    <source>
        <dbReference type="EMBL" id="SDC05878.1"/>
    </source>
</evidence>
<protein>
    <recommendedName>
        <fullName evidence="4">Alpha/beta hydrolase family protein</fullName>
    </recommendedName>
</protein>
<dbReference type="InterPro" id="IPR029058">
    <property type="entry name" value="AB_hydrolase_fold"/>
</dbReference>
<dbReference type="OrthoDB" id="9804993at2"/>
<dbReference type="Pfam" id="PF06821">
    <property type="entry name" value="Ser_hydrolase"/>
    <property type="match status" value="1"/>
</dbReference>
<evidence type="ECO:0008006" key="4">
    <source>
        <dbReference type="Google" id="ProtNLM"/>
    </source>
</evidence>
<dbReference type="STRING" id="187868.SAMN05192589_101169"/>
<evidence type="ECO:0000313" key="3">
    <source>
        <dbReference type="Proteomes" id="UP000198781"/>
    </source>
</evidence>
<dbReference type="GO" id="GO:0016787">
    <property type="term" value="F:hydrolase activity"/>
    <property type="evidence" value="ECO:0007669"/>
    <property type="project" value="InterPro"/>
</dbReference>
<dbReference type="Gene3D" id="3.40.50.1820">
    <property type="entry name" value="alpha/beta hydrolase"/>
    <property type="match status" value="1"/>
</dbReference>